<feature type="non-terminal residue" evidence="1">
    <location>
        <position position="50"/>
    </location>
</feature>
<feature type="non-terminal residue" evidence="1">
    <location>
        <position position="1"/>
    </location>
</feature>
<comment type="caution">
    <text evidence="1">The sequence shown here is derived from an EMBL/GenBank/DDBJ whole genome shotgun (WGS) entry which is preliminary data.</text>
</comment>
<evidence type="ECO:0000313" key="1">
    <source>
        <dbReference type="EMBL" id="GAJ16628.1"/>
    </source>
</evidence>
<dbReference type="AlphaFoldDB" id="X1UGK4"/>
<accession>X1UGK4</accession>
<dbReference type="EMBL" id="BARW01042839">
    <property type="protein sequence ID" value="GAJ16628.1"/>
    <property type="molecule type" value="Genomic_DNA"/>
</dbReference>
<sequence length="50" mass="5798">ESLESQTIQSKEERTKTLIKDYKSIPVNFLDEKTRIALNKKLKGMNKTNS</sequence>
<protein>
    <submittedName>
        <fullName evidence="1">Uncharacterized protein</fullName>
    </submittedName>
</protein>
<proteinExistence type="predicted"/>
<gene>
    <name evidence="1" type="ORF">S12H4_63205</name>
</gene>
<reference evidence="1" key="1">
    <citation type="journal article" date="2014" name="Front. Microbiol.">
        <title>High frequency of phylogenetically diverse reductive dehalogenase-homologous genes in deep subseafloor sedimentary metagenomes.</title>
        <authorList>
            <person name="Kawai M."/>
            <person name="Futagami T."/>
            <person name="Toyoda A."/>
            <person name="Takaki Y."/>
            <person name="Nishi S."/>
            <person name="Hori S."/>
            <person name="Arai W."/>
            <person name="Tsubouchi T."/>
            <person name="Morono Y."/>
            <person name="Uchiyama I."/>
            <person name="Ito T."/>
            <person name="Fujiyama A."/>
            <person name="Inagaki F."/>
            <person name="Takami H."/>
        </authorList>
    </citation>
    <scope>NUCLEOTIDE SEQUENCE</scope>
    <source>
        <strain evidence="1">Expedition CK06-06</strain>
    </source>
</reference>
<name>X1UGK4_9ZZZZ</name>
<organism evidence="1">
    <name type="scientific">marine sediment metagenome</name>
    <dbReference type="NCBI Taxonomy" id="412755"/>
    <lineage>
        <taxon>unclassified sequences</taxon>
        <taxon>metagenomes</taxon>
        <taxon>ecological metagenomes</taxon>
    </lineage>
</organism>